<comment type="caution">
    <text evidence="1">The sequence shown here is derived from an EMBL/GenBank/DDBJ whole genome shotgun (WGS) entry which is preliminary data.</text>
</comment>
<sequence>MALVIEILLYPLHINIDREMDFSNCLILYSANFLDFLTRACSVGLPFATYHVESFAFAWSIQAAYNPTTFTFVVYASMQTLQADYPCKRSAKPSSDPHLG</sequence>
<accession>A0ABR2DB54</accession>
<reference evidence="1 2" key="1">
    <citation type="journal article" date="2024" name="G3 (Bethesda)">
        <title>Genome assembly of Hibiscus sabdariffa L. provides insights into metabolisms of medicinal natural products.</title>
        <authorList>
            <person name="Kim T."/>
        </authorList>
    </citation>
    <scope>NUCLEOTIDE SEQUENCE [LARGE SCALE GENOMIC DNA]</scope>
    <source>
        <strain evidence="1">TK-2024</strain>
        <tissue evidence="1">Old leaves</tissue>
    </source>
</reference>
<name>A0ABR2DB54_9ROSI</name>
<organism evidence="1 2">
    <name type="scientific">Hibiscus sabdariffa</name>
    <name type="common">roselle</name>
    <dbReference type="NCBI Taxonomy" id="183260"/>
    <lineage>
        <taxon>Eukaryota</taxon>
        <taxon>Viridiplantae</taxon>
        <taxon>Streptophyta</taxon>
        <taxon>Embryophyta</taxon>
        <taxon>Tracheophyta</taxon>
        <taxon>Spermatophyta</taxon>
        <taxon>Magnoliopsida</taxon>
        <taxon>eudicotyledons</taxon>
        <taxon>Gunneridae</taxon>
        <taxon>Pentapetalae</taxon>
        <taxon>rosids</taxon>
        <taxon>malvids</taxon>
        <taxon>Malvales</taxon>
        <taxon>Malvaceae</taxon>
        <taxon>Malvoideae</taxon>
        <taxon>Hibiscus</taxon>
    </lineage>
</organism>
<protein>
    <submittedName>
        <fullName evidence="1">Uncharacterized protein</fullName>
    </submittedName>
</protein>
<evidence type="ECO:0000313" key="1">
    <source>
        <dbReference type="EMBL" id="KAK8534006.1"/>
    </source>
</evidence>
<keyword evidence="2" id="KW-1185">Reference proteome</keyword>
<evidence type="ECO:0000313" key="2">
    <source>
        <dbReference type="Proteomes" id="UP001472677"/>
    </source>
</evidence>
<dbReference type="Proteomes" id="UP001472677">
    <property type="component" value="Unassembled WGS sequence"/>
</dbReference>
<proteinExistence type="predicted"/>
<dbReference type="EMBL" id="JBBPBM010000032">
    <property type="protein sequence ID" value="KAK8534006.1"/>
    <property type="molecule type" value="Genomic_DNA"/>
</dbReference>
<gene>
    <name evidence="1" type="ORF">V6N12_047406</name>
</gene>